<dbReference type="EMBL" id="JBEAFC010000014">
    <property type="protein sequence ID" value="KAL1533912.1"/>
    <property type="molecule type" value="Genomic_DNA"/>
</dbReference>
<organism evidence="3 4">
    <name type="scientific">Salvia divinorum</name>
    <name type="common">Maria pastora</name>
    <name type="synonym">Diviner's sage</name>
    <dbReference type="NCBI Taxonomy" id="28513"/>
    <lineage>
        <taxon>Eukaryota</taxon>
        <taxon>Viridiplantae</taxon>
        <taxon>Streptophyta</taxon>
        <taxon>Embryophyta</taxon>
        <taxon>Tracheophyta</taxon>
        <taxon>Spermatophyta</taxon>
        <taxon>Magnoliopsida</taxon>
        <taxon>eudicotyledons</taxon>
        <taxon>Gunneridae</taxon>
        <taxon>Pentapetalae</taxon>
        <taxon>asterids</taxon>
        <taxon>lamiids</taxon>
        <taxon>Lamiales</taxon>
        <taxon>Lamiaceae</taxon>
        <taxon>Nepetoideae</taxon>
        <taxon>Mentheae</taxon>
        <taxon>Salviinae</taxon>
        <taxon>Salvia</taxon>
        <taxon>Salvia subgen. Calosphace</taxon>
    </lineage>
</organism>
<dbReference type="Proteomes" id="UP001567538">
    <property type="component" value="Unassembled WGS sequence"/>
</dbReference>
<name>A0ABD1FQI0_SALDI</name>
<feature type="coiled-coil region" evidence="1">
    <location>
        <begin position="69"/>
        <end position="96"/>
    </location>
</feature>
<evidence type="ECO:0000256" key="1">
    <source>
        <dbReference type="SAM" id="Coils"/>
    </source>
</evidence>
<keyword evidence="1" id="KW-0175">Coiled coil</keyword>
<gene>
    <name evidence="3" type="ORF">AAHA92_33727</name>
</gene>
<evidence type="ECO:0000313" key="3">
    <source>
        <dbReference type="EMBL" id="KAL1533912.1"/>
    </source>
</evidence>
<evidence type="ECO:0000256" key="2">
    <source>
        <dbReference type="SAM" id="MobiDB-lite"/>
    </source>
</evidence>
<evidence type="ECO:0000313" key="4">
    <source>
        <dbReference type="Proteomes" id="UP001567538"/>
    </source>
</evidence>
<feature type="region of interest" description="Disordered" evidence="2">
    <location>
        <begin position="133"/>
        <end position="157"/>
    </location>
</feature>
<accession>A0ABD1FQI0</accession>
<proteinExistence type="predicted"/>
<dbReference type="AlphaFoldDB" id="A0ABD1FQI0"/>
<keyword evidence="4" id="KW-1185">Reference proteome</keyword>
<sequence>MVRSKIKYELIADGRTRPCGMIMNEDGSQSQVWPSMPAASQVVRRFLTLPSSSQTNNMVDQSGFLRQNLSRISKNLDKENRKVQHLEKELLLVECLTKEQVDMNNSKELHEMLRLLDRKIDLVDRKIAVVGPSSSVKTARARGRKPDLHLGKGKQPI</sequence>
<comment type="caution">
    <text evidence="3">The sequence shown here is derived from an EMBL/GenBank/DDBJ whole genome shotgun (WGS) entry which is preliminary data.</text>
</comment>
<reference evidence="3 4" key="1">
    <citation type="submission" date="2024-06" db="EMBL/GenBank/DDBJ databases">
        <title>A chromosome level genome sequence of Diviner's sage (Salvia divinorum).</title>
        <authorList>
            <person name="Ford S.A."/>
            <person name="Ro D.-K."/>
            <person name="Ness R.W."/>
            <person name="Phillips M.A."/>
        </authorList>
    </citation>
    <scope>NUCLEOTIDE SEQUENCE [LARGE SCALE GENOMIC DNA]</scope>
    <source>
        <strain evidence="3">SAF-2024a</strain>
        <tissue evidence="3">Leaf</tissue>
    </source>
</reference>
<protein>
    <submittedName>
        <fullName evidence="3">Agamous-like MADS-box protein AGL80 isoform X2</fullName>
    </submittedName>
</protein>